<dbReference type="InterPro" id="IPR006170">
    <property type="entry name" value="PBP/GOBP"/>
</dbReference>
<dbReference type="SUPFAM" id="SSF47565">
    <property type="entry name" value="Insect pheromone/odorant-binding proteins"/>
    <property type="match status" value="1"/>
</dbReference>
<dbReference type="Proteomes" id="UP001152799">
    <property type="component" value="Chromosome 2"/>
</dbReference>
<evidence type="ECO:0000256" key="1">
    <source>
        <dbReference type="ARBA" id="ARBA00004613"/>
    </source>
</evidence>
<dbReference type="OrthoDB" id="6693014at2759"/>
<gene>
    <name evidence="6" type="ORF">CEUTPL_LOCUS5098</name>
</gene>
<dbReference type="Pfam" id="PF01395">
    <property type="entry name" value="PBP_GOBP"/>
    <property type="match status" value="1"/>
</dbReference>
<dbReference type="CDD" id="cd23992">
    <property type="entry name" value="PBP_GOBP"/>
    <property type="match status" value="1"/>
</dbReference>
<evidence type="ECO:0000256" key="3">
    <source>
        <dbReference type="ARBA" id="ARBA00022525"/>
    </source>
</evidence>
<dbReference type="GO" id="GO:0007608">
    <property type="term" value="P:sensory perception of smell"/>
    <property type="evidence" value="ECO:0007669"/>
    <property type="project" value="TreeGrafter"/>
</dbReference>
<keyword evidence="3" id="KW-0964">Secreted</keyword>
<comment type="similarity">
    <text evidence="2">Belongs to the PBP/GOBP family.</text>
</comment>
<proteinExistence type="inferred from homology"/>
<dbReference type="EMBL" id="OU892278">
    <property type="protein sequence ID" value="CAG9764458.1"/>
    <property type="molecule type" value="Genomic_DNA"/>
</dbReference>
<dbReference type="PANTHER" id="PTHR11857:SF43">
    <property type="entry name" value="GEO07291P1-RELATED"/>
    <property type="match status" value="1"/>
</dbReference>
<evidence type="ECO:0000256" key="5">
    <source>
        <dbReference type="SAM" id="SignalP"/>
    </source>
</evidence>
<dbReference type="GO" id="GO:0005549">
    <property type="term" value="F:odorant binding"/>
    <property type="evidence" value="ECO:0007669"/>
    <property type="project" value="InterPro"/>
</dbReference>
<organism evidence="6 7">
    <name type="scientific">Ceutorhynchus assimilis</name>
    <name type="common">cabbage seed weevil</name>
    <dbReference type="NCBI Taxonomy" id="467358"/>
    <lineage>
        <taxon>Eukaryota</taxon>
        <taxon>Metazoa</taxon>
        <taxon>Ecdysozoa</taxon>
        <taxon>Arthropoda</taxon>
        <taxon>Hexapoda</taxon>
        <taxon>Insecta</taxon>
        <taxon>Pterygota</taxon>
        <taxon>Neoptera</taxon>
        <taxon>Endopterygota</taxon>
        <taxon>Coleoptera</taxon>
        <taxon>Polyphaga</taxon>
        <taxon>Cucujiformia</taxon>
        <taxon>Curculionidae</taxon>
        <taxon>Ceutorhynchinae</taxon>
        <taxon>Ceutorhynchus</taxon>
    </lineage>
</organism>
<dbReference type="GO" id="GO:0005615">
    <property type="term" value="C:extracellular space"/>
    <property type="evidence" value="ECO:0007669"/>
    <property type="project" value="TreeGrafter"/>
</dbReference>
<dbReference type="InterPro" id="IPR036728">
    <property type="entry name" value="PBP_GOBP_sf"/>
</dbReference>
<dbReference type="Gene3D" id="1.10.238.20">
    <property type="entry name" value="Pheromone/general odorant binding protein domain"/>
    <property type="match status" value="1"/>
</dbReference>
<dbReference type="PANTHER" id="PTHR11857">
    <property type="entry name" value="ODORANT BINDING PROTEIN-RELATED"/>
    <property type="match status" value="1"/>
</dbReference>
<sequence length="138" mass="15573">MGIFIVVVLLATMAVTSMTKVSPEIRKLMAEFTNACLSETKATNEMVERAMNNEFSNDIRLKKFLVCTGKKSGYIDECNNFDKEALKNALIMMYGFEDKMDKIVQECLVDQGNALDTAFELVKCYHAKIPVAELLKEQ</sequence>
<keyword evidence="7" id="KW-1185">Reference proteome</keyword>
<evidence type="ECO:0000313" key="7">
    <source>
        <dbReference type="Proteomes" id="UP001152799"/>
    </source>
</evidence>
<evidence type="ECO:0000313" key="6">
    <source>
        <dbReference type="EMBL" id="CAG9764458.1"/>
    </source>
</evidence>
<dbReference type="AlphaFoldDB" id="A0A9N9MJN5"/>
<accession>A0A9N9MJN5</accession>
<name>A0A9N9MJN5_9CUCU</name>
<evidence type="ECO:0000256" key="4">
    <source>
        <dbReference type="ARBA" id="ARBA00022729"/>
    </source>
</evidence>
<dbReference type="SMART" id="SM00708">
    <property type="entry name" value="PhBP"/>
    <property type="match status" value="1"/>
</dbReference>
<protein>
    <submittedName>
        <fullName evidence="6">Uncharacterized protein</fullName>
    </submittedName>
</protein>
<feature type="chain" id="PRO_5040493768" evidence="5">
    <location>
        <begin position="19"/>
        <end position="138"/>
    </location>
</feature>
<feature type="signal peptide" evidence="5">
    <location>
        <begin position="1"/>
        <end position="18"/>
    </location>
</feature>
<comment type="subcellular location">
    <subcellularLocation>
        <location evidence="1">Secreted</location>
    </subcellularLocation>
</comment>
<keyword evidence="4 5" id="KW-0732">Signal</keyword>
<reference evidence="6" key="1">
    <citation type="submission" date="2022-01" db="EMBL/GenBank/DDBJ databases">
        <authorList>
            <person name="King R."/>
        </authorList>
    </citation>
    <scope>NUCLEOTIDE SEQUENCE</scope>
</reference>
<evidence type="ECO:0000256" key="2">
    <source>
        <dbReference type="ARBA" id="ARBA00008098"/>
    </source>
</evidence>